<dbReference type="InterPro" id="IPR023159">
    <property type="entry name" value="SO1590-like_sf"/>
</dbReference>
<dbReference type="Proteomes" id="UP001500454">
    <property type="component" value="Unassembled WGS sequence"/>
</dbReference>
<proteinExistence type="predicted"/>
<protein>
    <submittedName>
        <fullName evidence="1">DUF3224 domain-containing protein</fullName>
    </submittedName>
</protein>
<dbReference type="InterPro" id="IPR021607">
    <property type="entry name" value="DUF3224"/>
</dbReference>
<keyword evidence="2" id="KW-1185">Reference proteome</keyword>
<dbReference type="EMBL" id="BAABHA010000002">
    <property type="protein sequence ID" value="GAA4374802.1"/>
    <property type="molecule type" value="Genomic_DNA"/>
</dbReference>
<name>A0ABP8IW00_9BACT</name>
<dbReference type="RefSeq" id="WP_345221385.1">
    <property type="nucleotide sequence ID" value="NZ_BAABHA010000002.1"/>
</dbReference>
<accession>A0ABP8IW00</accession>
<sequence length="132" mass="14252">MNARAVGLLELEDWAEEFREENAGKPSLARACVTQVLRGDIEGEGRLEALLFYHPDGSASSVGLEHIEGRVGDRSGSFVLEHSGTVEDGVAKANFSVVPGSGTHELDGLRGSGWFVRPRGQRGSITLHYDFV</sequence>
<organism evidence="1 2">
    <name type="scientific">Hymenobacter koreensis</name>
    <dbReference type="NCBI Taxonomy" id="1084523"/>
    <lineage>
        <taxon>Bacteria</taxon>
        <taxon>Pseudomonadati</taxon>
        <taxon>Bacteroidota</taxon>
        <taxon>Cytophagia</taxon>
        <taxon>Cytophagales</taxon>
        <taxon>Hymenobacteraceae</taxon>
        <taxon>Hymenobacter</taxon>
    </lineage>
</organism>
<reference evidence="2" key="1">
    <citation type="journal article" date="2019" name="Int. J. Syst. Evol. Microbiol.">
        <title>The Global Catalogue of Microorganisms (GCM) 10K type strain sequencing project: providing services to taxonomists for standard genome sequencing and annotation.</title>
        <authorList>
            <consortium name="The Broad Institute Genomics Platform"/>
            <consortium name="The Broad Institute Genome Sequencing Center for Infectious Disease"/>
            <person name="Wu L."/>
            <person name="Ma J."/>
        </authorList>
    </citation>
    <scope>NUCLEOTIDE SEQUENCE [LARGE SCALE GENOMIC DNA]</scope>
    <source>
        <strain evidence="2">JCM 17924</strain>
    </source>
</reference>
<dbReference type="Pfam" id="PF11528">
    <property type="entry name" value="DUF3224"/>
    <property type="match status" value="1"/>
</dbReference>
<comment type="caution">
    <text evidence="1">The sequence shown here is derived from an EMBL/GenBank/DDBJ whole genome shotgun (WGS) entry which is preliminary data.</text>
</comment>
<dbReference type="Gene3D" id="2.40.350.10">
    <property type="entry name" value="SO1590-like"/>
    <property type="match status" value="1"/>
</dbReference>
<evidence type="ECO:0000313" key="2">
    <source>
        <dbReference type="Proteomes" id="UP001500454"/>
    </source>
</evidence>
<gene>
    <name evidence="1" type="ORF">GCM10023186_06650</name>
</gene>
<dbReference type="SUPFAM" id="SSF159238">
    <property type="entry name" value="SO1590-like"/>
    <property type="match status" value="1"/>
</dbReference>
<evidence type="ECO:0000313" key="1">
    <source>
        <dbReference type="EMBL" id="GAA4374802.1"/>
    </source>
</evidence>